<dbReference type="EMBL" id="LAZR01015161">
    <property type="protein sequence ID" value="KKM14366.1"/>
    <property type="molecule type" value="Genomic_DNA"/>
</dbReference>
<proteinExistence type="predicted"/>
<feature type="coiled-coil region" evidence="1">
    <location>
        <begin position="43"/>
        <end position="70"/>
    </location>
</feature>
<protein>
    <submittedName>
        <fullName evidence="2">Uncharacterized protein</fullName>
    </submittedName>
</protein>
<dbReference type="AlphaFoldDB" id="A0A0F9HFX3"/>
<feature type="non-terminal residue" evidence="2">
    <location>
        <position position="72"/>
    </location>
</feature>
<organism evidence="2">
    <name type="scientific">marine sediment metagenome</name>
    <dbReference type="NCBI Taxonomy" id="412755"/>
    <lineage>
        <taxon>unclassified sequences</taxon>
        <taxon>metagenomes</taxon>
        <taxon>ecological metagenomes</taxon>
    </lineage>
</organism>
<sequence>MIAMLSTRCPCCGADASTTHTWSATASGACLWCRFDQKTTEDYAAIDVELARLRRERLQKENRERRLIRATG</sequence>
<keyword evidence="1" id="KW-0175">Coiled coil</keyword>
<gene>
    <name evidence="2" type="ORF">LCGC14_1706820</name>
</gene>
<evidence type="ECO:0000256" key="1">
    <source>
        <dbReference type="SAM" id="Coils"/>
    </source>
</evidence>
<reference evidence="2" key="1">
    <citation type="journal article" date="2015" name="Nature">
        <title>Complex archaea that bridge the gap between prokaryotes and eukaryotes.</title>
        <authorList>
            <person name="Spang A."/>
            <person name="Saw J.H."/>
            <person name="Jorgensen S.L."/>
            <person name="Zaremba-Niedzwiedzka K."/>
            <person name="Martijn J."/>
            <person name="Lind A.E."/>
            <person name="van Eijk R."/>
            <person name="Schleper C."/>
            <person name="Guy L."/>
            <person name="Ettema T.J."/>
        </authorList>
    </citation>
    <scope>NUCLEOTIDE SEQUENCE</scope>
</reference>
<evidence type="ECO:0000313" key="2">
    <source>
        <dbReference type="EMBL" id="KKM14366.1"/>
    </source>
</evidence>
<accession>A0A0F9HFX3</accession>
<comment type="caution">
    <text evidence="2">The sequence shown here is derived from an EMBL/GenBank/DDBJ whole genome shotgun (WGS) entry which is preliminary data.</text>
</comment>
<name>A0A0F9HFX3_9ZZZZ</name>